<feature type="region of interest" description="Disordered" evidence="13">
    <location>
        <begin position="507"/>
        <end position="547"/>
    </location>
</feature>
<evidence type="ECO:0000313" key="16">
    <source>
        <dbReference type="EMBL" id="KAK3853448.1"/>
    </source>
</evidence>
<dbReference type="GO" id="GO:0042078">
    <property type="term" value="P:germ-line stem cell division"/>
    <property type="evidence" value="ECO:0007669"/>
    <property type="project" value="TreeGrafter"/>
</dbReference>
<evidence type="ECO:0000256" key="10">
    <source>
        <dbReference type="ARBA" id="ARBA00023158"/>
    </source>
</evidence>
<feature type="region of interest" description="Disordered" evidence="13">
    <location>
        <begin position="2160"/>
        <end position="2228"/>
    </location>
</feature>
<dbReference type="CDD" id="cd20435">
    <property type="entry name" value="Tudor_TDRD12_rpt2"/>
    <property type="match status" value="1"/>
</dbReference>
<dbReference type="InterPro" id="IPR011545">
    <property type="entry name" value="DEAD/DEAH_box_helicase_dom"/>
</dbReference>
<dbReference type="GO" id="GO:0003676">
    <property type="term" value="F:nucleic acid binding"/>
    <property type="evidence" value="ECO:0007669"/>
    <property type="project" value="InterPro"/>
</dbReference>
<evidence type="ECO:0000313" key="17">
    <source>
        <dbReference type="Proteomes" id="UP001286313"/>
    </source>
</evidence>
<dbReference type="PROSITE" id="PS51203">
    <property type="entry name" value="CS"/>
    <property type="match status" value="1"/>
</dbReference>
<keyword evidence="5" id="KW-0221">Differentiation</keyword>
<feature type="compositionally biased region" description="Low complexity" evidence="13">
    <location>
        <begin position="2078"/>
        <end position="2088"/>
    </location>
</feature>
<organism evidence="16 17">
    <name type="scientific">Petrolisthes cinctipes</name>
    <name type="common">Flat porcelain crab</name>
    <dbReference type="NCBI Taxonomy" id="88211"/>
    <lineage>
        <taxon>Eukaryota</taxon>
        <taxon>Metazoa</taxon>
        <taxon>Ecdysozoa</taxon>
        <taxon>Arthropoda</taxon>
        <taxon>Crustacea</taxon>
        <taxon>Multicrustacea</taxon>
        <taxon>Malacostraca</taxon>
        <taxon>Eumalacostraca</taxon>
        <taxon>Eucarida</taxon>
        <taxon>Decapoda</taxon>
        <taxon>Pleocyemata</taxon>
        <taxon>Anomura</taxon>
        <taxon>Galatheoidea</taxon>
        <taxon>Porcellanidae</taxon>
        <taxon>Petrolisthes</taxon>
    </lineage>
</organism>
<gene>
    <name evidence="16" type="ORF">Pcinc_040013</name>
</gene>
<dbReference type="CDD" id="cd06463">
    <property type="entry name" value="p23_like"/>
    <property type="match status" value="1"/>
</dbReference>
<reference evidence="16" key="1">
    <citation type="submission" date="2023-10" db="EMBL/GenBank/DDBJ databases">
        <title>Genome assemblies of two species of porcelain crab, Petrolisthes cinctipes and Petrolisthes manimaculis (Anomura: Porcellanidae).</title>
        <authorList>
            <person name="Angst P."/>
        </authorList>
    </citation>
    <scope>NUCLEOTIDE SEQUENCE</scope>
    <source>
        <strain evidence="16">PB745_01</strain>
        <tissue evidence="16">Gill</tissue>
    </source>
</reference>
<sequence>MGGLGISWVLGGRPKTWHHLQLCQVEDAGTMWVREGPSDEPSEERMAFLQLEKQFNAHFRKVCPAHHLLVLPRQTGDCVAVEYQTRWYRGLVESVTMPVNGDRQPRVKVFLLDYGNTIVARSSSIVDMRTGQWCSVPYQARRISLFGIIPLSLDYVVTAADFKLIPRESREWDSSATQFVREIYRLKPQAEFQPISLGPDGCLQGFVSVALPKDFLANTPHLGLERHLKGEHEGENILRLDLSGILVLSGYGAWDNTVMVELLKRAEDDGSIREVMQRMEGRCGGIGLNGNDQQELMDRYNRESTVNVGDGECNDEDGKNSDGLTSTESLESLPRPARCSRLLHLPIKHSTPLGSVTSSLPSFPSLPSSSASSSGSANSSVLGSPTRPSLDRCFELMTDQCSEQPTSTTNLNNTTELPTSSSPVLNNTVTIEEIPSPVLKSESLIYRGVTMLLNAGKEHGAKTVDESQQTKNNCKQFHKHAYDALYTKKDSTESRSFSVAESCSKIREHNSTSGEQQKSTVVEKRNPTSSFEMPSQESPFSSMTTSSNIPSISLAPSIQEFLKTKVRPSAISFPEQNLPTQYSPNGNRHCISHEREDAPQKTLCDSYSPSLDRKHDSHCDASPSDVIENKVGMSEHHRQVFGRNNTHGNKNMSAVHQFHVGNISLEARVGCDSSVLQGMGNDCVIASPANPSQFSLPPSLSKSLLATLRRDNEYAQIKESDASTRVKTKPLISSHLLSLDSSKKQGMTSLVTQPNKTLLRGEGSVIEGRKDCESDVTVQDKSKVKPTLTNFKTLHGSCQSLNLSFMSDTRNVWTPGETEEDEQGYVRELEEEEFAPIMNQQNNEVLNLAQLYRVFVGGESPLAEEEVMVDENITSAQLNPHIIDSLGKLEMRATRLQAFAWPALARGNSAVIIGGNSCGKTQGYVVPLISTILDTWQHTNKRLVAGVGAVLVVICGSWRSAKCVADYIVNFLPNTITLRIVTAWGGCGLDEMENTKKLLLGGCDILITTAPCLARLLTGEDAVCKTSSLPDEPKTPITSLSRCCHLVLDDADITLQQFPSKVKQIMKTWGNDRSKANRGDMEQQMVVVGSHWTPLLDSLTRMLLPLMDPTVIISAPLEAAIAAKVTTQAHFVKSESDSMSKVVALIRSSFVNKRNLVFVSDTSVANNLATQLKSATVYCLVISDSIIRWKLQNIVKEWHTVRGITLVVCRTAEHLIMGHDIANADAIFHTHISSRLSRFALRYAFMINNMSTDLNQKSQNCESHVMVSKETFMALPTIMEELQRICDHLPEEVIAAGALRVYENNLKHKALCYYLKAYGKCPVQHTCGFRHKIQPCDIPTGLPRTGEVSFEVVRVLNASRFLVRLTEFRVEAGSQSVNLKTHYTTLFLALQQHFGDPAKREPLTHVAQGTMCAVKDSEGRWSRGQVIKVSYAMKEPLLAVFLIDEGRDTIITLKSVYTLPPHLAAVPELIVEVYLCRVRPIDQDHEWTLHASRYMHDTFFTEKTSTFVGRIALALGLTLWLSPIIEFTKVSKTYLQKGSSLRGRLITQGFGMDNPSHIEHLEELCKQTSLLLDQETLRKHTWKSVLDRALRGLNSYEVEELSGSNSSNSTLRDEDNIAGVNFVEQNHKVKPKLEEEIAPAKLTTCLEKPIAIKATASSEGESSSKSKQAQNVDIQDSTVIVLENYNNSVSSDDTSTKESPQSPNGTVLNCTPAARNGSTTLLDKNCITKSHLDLKNTALNCNPTGRNRNMTSIKNRSSMNVTVSPQDPNSVLKITTTTSDRSVTGQDKNRAKSQCASSSILWEELPLNTDIRVMIVKVESPERFFVIREDRLLELKSLESEIETLAEYLQTEEDLTSLQYHLSSLQHHLSSLQPSSPCLARFTDNKYCRGMMLEGDSIEERKVYFLDRGEVLHLPHRQVHACPNLLVGRLCGQAIMCRLAHITLSDGQVQEATEVMAQLADSEPLWIARALELRETSGGWLEYTLELTSTCQPPRQMKELVEAAVTLTKEEEEGYTDFDISSLPPVVLDKSFIDGKEATDFLMNIPELRAQIEQLQITRNPLKEEIQKKGNPSEGPLTITSSINTTSDSTSEIPVVQAHRGHSPHLQCASKNRVDSCVPCSVLTVSDSVMDERAISEVERQNSSDTQIKMNVSITEVMEISRQRSGRKHSISLTDSPAQPVNNIVRGNPSKGSDTQSINNNNENENSHNTQAGISHSPTSLVNSDTHPSRHLAISSMSKIAHPTSSNSRVNTTQPTRHFVSSVLNTIAHPGTSTKATHPARHFVMSTVDFQNACLLVPPLEAVEGVTPRLNPEVSWKQSETDVTITLHLLGVQVYRCRVAPQRFTFMTMLRDKFYAVDETLAGSVDADHSFTRVRGTCVTITLRKDCPGEWKSLLGKGERRAWLRAEYQPSTTDEEDSQQEVLWKNEGPTTWVSDTDESSGEFSEDDLVS</sequence>
<dbReference type="InterPro" id="IPR027417">
    <property type="entry name" value="P-loop_NTPase"/>
</dbReference>
<protein>
    <recommendedName>
        <fullName evidence="1">RNA helicase</fullName>
        <ecNumber evidence="1">3.6.4.13</ecNumber>
    </recommendedName>
</protein>
<keyword evidence="4" id="KW-0547">Nucleotide-binding</keyword>
<feature type="compositionally biased region" description="Low complexity" evidence="13">
    <location>
        <begin position="405"/>
        <end position="423"/>
    </location>
</feature>
<dbReference type="InterPro" id="IPR002999">
    <property type="entry name" value="Tudor"/>
</dbReference>
<dbReference type="Proteomes" id="UP001286313">
    <property type="component" value="Unassembled WGS sequence"/>
</dbReference>
<evidence type="ECO:0000256" key="13">
    <source>
        <dbReference type="SAM" id="MobiDB-lite"/>
    </source>
</evidence>
<feature type="region of interest" description="Disordered" evidence="13">
    <location>
        <begin position="402"/>
        <end position="423"/>
    </location>
</feature>
<name>A0AAE1BMR7_PETCI</name>
<evidence type="ECO:0000256" key="6">
    <source>
        <dbReference type="ARBA" id="ARBA00022801"/>
    </source>
</evidence>
<dbReference type="PANTHER" id="PTHR22655">
    <property type="entry name" value="ATP-DEPENDENT RNA HELICASE TDRD12-RELATED"/>
    <property type="match status" value="1"/>
</dbReference>
<feature type="compositionally biased region" description="Polar residues" evidence="13">
    <location>
        <begin position="511"/>
        <end position="520"/>
    </location>
</feature>
<dbReference type="InterPro" id="IPR007052">
    <property type="entry name" value="CS_dom"/>
</dbReference>
<evidence type="ECO:0000256" key="5">
    <source>
        <dbReference type="ARBA" id="ARBA00022782"/>
    </source>
</evidence>
<dbReference type="PROSITE" id="PS50304">
    <property type="entry name" value="TUDOR"/>
    <property type="match status" value="2"/>
</dbReference>
<evidence type="ECO:0000256" key="12">
    <source>
        <dbReference type="ARBA" id="ARBA00047984"/>
    </source>
</evidence>
<evidence type="ECO:0000256" key="8">
    <source>
        <dbReference type="ARBA" id="ARBA00022840"/>
    </source>
</evidence>
<dbReference type="GO" id="GO:0005524">
    <property type="term" value="F:ATP binding"/>
    <property type="evidence" value="ECO:0007669"/>
    <property type="project" value="UniProtKB-KW"/>
</dbReference>
<dbReference type="SUPFAM" id="SSF49764">
    <property type="entry name" value="HSP20-like chaperones"/>
    <property type="match status" value="1"/>
</dbReference>
<keyword evidence="2" id="KW-0217">Developmental protein</keyword>
<feature type="compositionally biased region" description="Polar residues" evidence="13">
    <location>
        <begin position="2171"/>
        <end position="2182"/>
    </location>
</feature>
<keyword evidence="8" id="KW-0067">ATP-binding</keyword>
<evidence type="ECO:0000256" key="7">
    <source>
        <dbReference type="ARBA" id="ARBA00022806"/>
    </source>
</evidence>
<accession>A0AAE1BMR7</accession>
<dbReference type="EMBL" id="JAWQEG010006960">
    <property type="protein sequence ID" value="KAK3853448.1"/>
    <property type="molecule type" value="Genomic_DNA"/>
</dbReference>
<dbReference type="Gene3D" id="3.40.50.300">
    <property type="entry name" value="P-loop containing nucleotide triphosphate hydrolases"/>
    <property type="match status" value="1"/>
</dbReference>
<feature type="region of interest" description="Disordered" evidence="13">
    <location>
        <begin position="2409"/>
        <end position="2450"/>
    </location>
</feature>
<dbReference type="SMART" id="SM00333">
    <property type="entry name" value="TUDOR"/>
    <property type="match status" value="2"/>
</dbReference>
<evidence type="ECO:0000259" key="14">
    <source>
        <dbReference type="PROSITE" id="PS50304"/>
    </source>
</evidence>
<keyword evidence="6" id="KW-0378">Hydrolase</keyword>
<dbReference type="InterPro" id="IPR008978">
    <property type="entry name" value="HSP20-like_chaperone"/>
</dbReference>
<dbReference type="Pfam" id="PF00270">
    <property type="entry name" value="DEAD"/>
    <property type="match status" value="1"/>
</dbReference>
<evidence type="ECO:0000259" key="15">
    <source>
        <dbReference type="PROSITE" id="PS51203"/>
    </source>
</evidence>
<dbReference type="Pfam" id="PF04969">
    <property type="entry name" value="CS"/>
    <property type="match status" value="1"/>
</dbReference>
<comment type="caution">
    <text evidence="16">The sequence shown here is derived from an EMBL/GenBank/DDBJ whole genome shotgun (WGS) entry which is preliminary data.</text>
</comment>
<evidence type="ECO:0000256" key="9">
    <source>
        <dbReference type="ARBA" id="ARBA00022871"/>
    </source>
</evidence>
<evidence type="ECO:0000256" key="4">
    <source>
        <dbReference type="ARBA" id="ARBA00022741"/>
    </source>
</evidence>
<dbReference type="EC" id="3.6.4.13" evidence="1"/>
<proteinExistence type="predicted"/>
<dbReference type="Pfam" id="PF00567">
    <property type="entry name" value="TUDOR"/>
    <property type="match status" value="3"/>
</dbReference>
<dbReference type="GO" id="GO:0007283">
    <property type="term" value="P:spermatogenesis"/>
    <property type="evidence" value="ECO:0007669"/>
    <property type="project" value="UniProtKB-KW"/>
</dbReference>
<keyword evidence="10" id="KW-0943">RNA-mediated gene silencing</keyword>
<feature type="region of interest" description="Disordered" evidence="13">
    <location>
        <begin position="573"/>
        <end position="601"/>
    </location>
</feature>
<dbReference type="SUPFAM" id="SSF63748">
    <property type="entry name" value="Tudor/PWWP/MBT"/>
    <property type="match status" value="3"/>
</dbReference>
<feature type="compositionally biased region" description="Acidic residues" evidence="13">
    <location>
        <begin position="2435"/>
        <end position="2450"/>
    </location>
</feature>
<feature type="region of interest" description="Disordered" evidence="13">
    <location>
        <begin position="305"/>
        <end position="335"/>
    </location>
</feature>
<evidence type="ECO:0000256" key="2">
    <source>
        <dbReference type="ARBA" id="ARBA00022473"/>
    </source>
</evidence>
<dbReference type="GO" id="GO:0051321">
    <property type="term" value="P:meiotic cell cycle"/>
    <property type="evidence" value="ECO:0007669"/>
    <property type="project" value="UniProtKB-KW"/>
</dbReference>
<comment type="catalytic activity">
    <reaction evidence="12">
        <text>ATP + H2O = ADP + phosphate + H(+)</text>
        <dbReference type="Rhea" id="RHEA:13065"/>
        <dbReference type="ChEBI" id="CHEBI:15377"/>
        <dbReference type="ChEBI" id="CHEBI:15378"/>
        <dbReference type="ChEBI" id="CHEBI:30616"/>
        <dbReference type="ChEBI" id="CHEBI:43474"/>
        <dbReference type="ChEBI" id="CHEBI:456216"/>
        <dbReference type="EC" id="3.6.4.13"/>
    </reaction>
</comment>
<keyword evidence="9" id="KW-0744">Spermatogenesis</keyword>
<feature type="compositionally biased region" description="Low complexity" evidence="13">
    <location>
        <begin position="354"/>
        <end position="384"/>
    </location>
</feature>
<feature type="compositionally biased region" description="Polar residues" evidence="13">
    <location>
        <begin position="1687"/>
        <end position="1709"/>
    </location>
</feature>
<keyword evidence="7" id="KW-0347">Helicase</keyword>
<evidence type="ECO:0000256" key="1">
    <source>
        <dbReference type="ARBA" id="ARBA00012552"/>
    </source>
</evidence>
<dbReference type="GO" id="GO:0031047">
    <property type="term" value="P:regulatory ncRNA-mediated gene silencing"/>
    <property type="evidence" value="ECO:0007669"/>
    <property type="project" value="UniProtKB-KW"/>
</dbReference>
<feature type="region of interest" description="Disordered" evidence="13">
    <location>
        <begin position="353"/>
        <end position="387"/>
    </location>
</feature>
<keyword evidence="3" id="KW-0677">Repeat</keyword>
<feature type="compositionally biased region" description="Polar residues" evidence="13">
    <location>
        <begin position="2207"/>
        <end position="2226"/>
    </location>
</feature>
<dbReference type="SUPFAM" id="SSF52540">
    <property type="entry name" value="P-loop containing nucleoside triphosphate hydrolases"/>
    <property type="match status" value="1"/>
</dbReference>
<feature type="region of interest" description="Disordered" evidence="13">
    <location>
        <begin position="2066"/>
        <end position="2088"/>
    </location>
</feature>
<evidence type="ECO:0000256" key="11">
    <source>
        <dbReference type="ARBA" id="ARBA00023254"/>
    </source>
</evidence>
<evidence type="ECO:0000256" key="3">
    <source>
        <dbReference type="ARBA" id="ARBA00022737"/>
    </source>
</evidence>
<keyword evidence="11" id="KW-0469">Meiosis</keyword>
<feature type="compositionally biased region" description="Polar residues" evidence="13">
    <location>
        <begin position="527"/>
        <end position="547"/>
    </location>
</feature>
<dbReference type="GO" id="GO:0016787">
    <property type="term" value="F:hydrolase activity"/>
    <property type="evidence" value="ECO:0007669"/>
    <property type="project" value="UniProtKB-KW"/>
</dbReference>
<feature type="compositionally biased region" description="Polar residues" evidence="13">
    <location>
        <begin position="574"/>
        <end position="586"/>
    </location>
</feature>
<dbReference type="PANTHER" id="PTHR22655:SF2">
    <property type="entry name" value="ATP-DEPENDENT RNA HELICASE TDRD12-RELATED"/>
    <property type="match status" value="1"/>
</dbReference>
<feature type="domain" description="Tudor" evidence="14">
    <location>
        <begin position="1405"/>
        <end position="1466"/>
    </location>
</feature>
<feature type="domain" description="CS" evidence="15">
    <location>
        <begin position="2309"/>
        <end position="2395"/>
    </location>
</feature>
<keyword evidence="17" id="KW-1185">Reference proteome</keyword>
<feature type="domain" description="Tudor" evidence="14">
    <location>
        <begin position="71"/>
        <end position="135"/>
    </location>
</feature>
<dbReference type="Gene3D" id="2.60.40.790">
    <property type="match status" value="1"/>
</dbReference>
<dbReference type="Gene3D" id="2.30.30.140">
    <property type="match status" value="3"/>
</dbReference>
<feature type="region of interest" description="Disordered" evidence="13">
    <location>
        <begin position="1687"/>
        <end position="1712"/>
    </location>
</feature>
<dbReference type="GO" id="GO:0003724">
    <property type="term" value="F:RNA helicase activity"/>
    <property type="evidence" value="ECO:0007669"/>
    <property type="project" value="UniProtKB-EC"/>
</dbReference>